<dbReference type="AlphaFoldDB" id="A0A372JQL6"/>
<dbReference type="Gene3D" id="3.30.1380.10">
    <property type="match status" value="1"/>
</dbReference>
<reference evidence="4 5" key="1">
    <citation type="submission" date="2018-08" db="EMBL/GenBank/DDBJ databases">
        <title>Actinomadura jelena sp. nov., a novel Actinomycete isolated from soil in Chad.</title>
        <authorList>
            <person name="Shi L."/>
        </authorList>
    </citation>
    <scope>NUCLEOTIDE SEQUENCE [LARGE SCALE GENOMIC DNA]</scope>
    <source>
        <strain evidence="4 5">NEAU-G17</strain>
    </source>
</reference>
<keyword evidence="1" id="KW-0175">Coiled coil</keyword>
<keyword evidence="2" id="KW-0732">Signal</keyword>
<evidence type="ECO:0000313" key="5">
    <source>
        <dbReference type="Proteomes" id="UP000261811"/>
    </source>
</evidence>
<dbReference type="InterPro" id="IPR052179">
    <property type="entry name" value="DD-CPase-like"/>
</dbReference>
<proteinExistence type="predicted"/>
<dbReference type="GO" id="GO:0008233">
    <property type="term" value="F:peptidase activity"/>
    <property type="evidence" value="ECO:0007669"/>
    <property type="project" value="InterPro"/>
</dbReference>
<keyword evidence="5" id="KW-1185">Reference proteome</keyword>
<feature type="coiled-coil region" evidence="1">
    <location>
        <begin position="38"/>
        <end position="65"/>
    </location>
</feature>
<dbReference type="Pfam" id="PF02557">
    <property type="entry name" value="VanY"/>
    <property type="match status" value="1"/>
</dbReference>
<dbReference type="GO" id="GO:0006508">
    <property type="term" value="P:proteolysis"/>
    <property type="evidence" value="ECO:0007669"/>
    <property type="project" value="InterPro"/>
</dbReference>
<dbReference type="SUPFAM" id="SSF55166">
    <property type="entry name" value="Hedgehog/DD-peptidase"/>
    <property type="match status" value="1"/>
</dbReference>
<dbReference type="InterPro" id="IPR003709">
    <property type="entry name" value="VanY-like_core_dom"/>
</dbReference>
<feature type="signal peptide" evidence="2">
    <location>
        <begin position="1"/>
        <end position="26"/>
    </location>
</feature>
<accession>A0A372JQL6</accession>
<name>A0A372JQL6_9ACTN</name>
<sequence length="347" mass="37775">MPIPRSAVLTAVVLMVVTLVSPGGSAAGAPLDRDGDAAEQLRAAANKARKDLLAATRRMEDGRRELAGSQDKLRATLKSLAEADAQFDKIRAPLSRLANASYQQPGVVGSMAVFGAGGDVSALRSTADVDHLADAQKSLIAQATQLQKRRQALASEAQELQSDNAVAEARLRQQVEGLKQKSAQLTKQLEGMLRRLDPDKRLELTCDKSLASESSRFPNGLIPDKYLCPLPQKGMMLRADAALAFYKLNAAYKRRFGRKICVTSSYRSLADQHRVYAERPGFAAVPGTSNHGKGQAADLCGGVQNQGSAQFNWMRANSTTYGWFHPSWAYSSPFEPWHWEYGTDSDH</sequence>
<evidence type="ECO:0000313" key="4">
    <source>
        <dbReference type="EMBL" id="RFU42096.1"/>
    </source>
</evidence>
<comment type="caution">
    <text evidence="4">The sequence shown here is derived from an EMBL/GenBank/DDBJ whole genome shotgun (WGS) entry which is preliminary data.</text>
</comment>
<dbReference type="EMBL" id="QURH01000159">
    <property type="protein sequence ID" value="RFU42096.1"/>
    <property type="molecule type" value="Genomic_DNA"/>
</dbReference>
<evidence type="ECO:0000256" key="1">
    <source>
        <dbReference type="SAM" id="Coils"/>
    </source>
</evidence>
<feature type="coiled-coil region" evidence="1">
    <location>
        <begin position="143"/>
        <end position="195"/>
    </location>
</feature>
<evidence type="ECO:0000256" key="2">
    <source>
        <dbReference type="SAM" id="SignalP"/>
    </source>
</evidence>
<dbReference type="OrthoDB" id="5496837at2"/>
<feature type="chain" id="PRO_5039485994" evidence="2">
    <location>
        <begin position="27"/>
        <end position="347"/>
    </location>
</feature>
<evidence type="ECO:0000259" key="3">
    <source>
        <dbReference type="Pfam" id="PF02557"/>
    </source>
</evidence>
<protein>
    <submittedName>
        <fullName evidence="4">Peptidase M15</fullName>
    </submittedName>
</protein>
<dbReference type="PANTHER" id="PTHR34385:SF1">
    <property type="entry name" value="PEPTIDOGLYCAN L-ALANYL-D-GLUTAMATE ENDOPEPTIDASE CWLK"/>
    <property type="match status" value="1"/>
</dbReference>
<organism evidence="4 5">
    <name type="scientific">Actinomadura logoneensis</name>
    <dbReference type="NCBI Taxonomy" id="2293572"/>
    <lineage>
        <taxon>Bacteria</taxon>
        <taxon>Bacillati</taxon>
        <taxon>Actinomycetota</taxon>
        <taxon>Actinomycetes</taxon>
        <taxon>Streptosporangiales</taxon>
        <taxon>Thermomonosporaceae</taxon>
        <taxon>Actinomadura</taxon>
    </lineage>
</organism>
<dbReference type="PANTHER" id="PTHR34385">
    <property type="entry name" value="D-ALANYL-D-ALANINE CARBOXYPEPTIDASE"/>
    <property type="match status" value="1"/>
</dbReference>
<feature type="domain" description="D-alanyl-D-alanine carboxypeptidase-like core" evidence="3">
    <location>
        <begin position="236"/>
        <end position="341"/>
    </location>
</feature>
<gene>
    <name evidence="4" type="ORF">DZF91_08365</name>
</gene>
<dbReference type="Proteomes" id="UP000261811">
    <property type="component" value="Unassembled WGS sequence"/>
</dbReference>
<dbReference type="RefSeq" id="WP_117356910.1">
    <property type="nucleotide sequence ID" value="NZ_QURH01000159.1"/>
</dbReference>
<dbReference type="CDD" id="cd14814">
    <property type="entry name" value="Peptidase_M15"/>
    <property type="match status" value="1"/>
</dbReference>
<dbReference type="InterPro" id="IPR009045">
    <property type="entry name" value="Zn_M74/Hedgehog-like"/>
</dbReference>